<dbReference type="EMBL" id="JAYGOJ010000108">
    <property type="protein sequence ID" value="MEA9437451.1"/>
    <property type="molecule type" value="Genomic_DNA"/>
</dbReference>
<dbReference type="RefSeq" id="WP_270668012.1">
    <property type="nucleotide sequence ID" value="NZ_JAYGOJ010000108.1"/>
</dbReference>
<evidence type="ECO:0000313" key="1">
    <source>
        <dbReference type="EMBL" id="MEA9437451.1"/>
    </source>
</evidence>
<evidence type="ECO:0000313" key="2">
    <source>
        <dbReference type="Proteomes" id="UP001304847"/>
    </source>
</evidence>
<gene>
    <name evidence="1" type="ORF">VCX44_16970</name>
</gene>
<accession>A0ABU5W986</accession>
<protein>
    <submittedName>
        <fullName evidence="1">Uncharacterized protein</fullName>
    </submittedName>
</protein>
<reference evidence="1 2" key="1">
    <citation type="submission" date="2023-12" db="EMBL/GenBank/DDBJ databases">
        <title>Characterization of antibiotic resistance in Aeromonas spp. in hospital effluent.</title>
        <authorList>
            <person name="Negoseki B.R.S."/>
            <person name="Krul D."/>
            <person name="Siqueira A.C."/>
            <person name="Almeida M."/>
            <person name="Mesa D."/>
            <person name="Conte D."/>
            <person name="Dalla-Costa L.M."/>
        </authorList>
    </citation>
    <scope>NUCLEOTIDE SEQUENCE [LARGE SCALE GENOMIC DNA]</scope>
    <source>
        <strain evidence="1 2">36v</strain>
    </source>
</reference>
<name>A0ABU5W986_AERCA</name>
<sequence>MMFRQSAIRIIALTALMTGTAISYAVWAGMSAENRYPGPTLDRSQDIAGPDANGNGVRDDIDDYINGLPDTEPQKQALRQSYSTLRSLLLLDTTDTAAVVEGMRRSSASVACMYANYSEDEAARLHQRLREAESYSVNTRERFMAYARFNSAASGHSMVLPKNGCEGGAKN</sequence>
<proteinExistence type="predicted"/>
<comment type="caution">
    <text evidence="1">The sequence shown here is derived from an EMBL/GenBank/DDBJ whole genome shotgun (WGS) entry which is preliminary data.</text>
</comment>
<organism evidence="1 2">
    <name type="scientific">Aeromonas caviae</name>
    <name type="common">Aeromonas punctata</name>
    <dbReference type="NCBI Taxonomy" id="648"/>
    <lineage>
        <taxon>Bacteria</taxon>
        <taxon>Pseudomonadati</taxon>
        <taxon>Pseudomonadota</taxon>
        <taxon>Gammaproteobacteria</taxon>
        <taxon>Aeromonadales</taxon>
        <taxon>Aeromonadaceae</taxon>
        <taxon>Aeromonas</taxon>
    </lineage>
</organism>
<keyword evidence="2" id="KW-1185">Reference proteome</keyword>
<dbReference type="Proteomes" id="UP001304847">
    <property type="component" value="Unassembled WGS sequence"/>
</dbReference>